<feature type="coiled-coil region" evidence="1">
    <location>
        <begin position="502"/>
        <end position="559"/>
    </location>
</feature>
<protein>
    <recommendedName>
        <fullName evidence="5">Intraflagellar transport protein 74 homolog</fullName>
    </recommendedName>
</protein>
<evidence type="ECO:0000313" key="4">
    <source>
        <dbReference type="Proteomes" id="UP001605036"/>
    </source>
</evidence>
<feature type="coiled-coil region" evidence="1">
    <location>
        <begin position="422"/>
        <end position="456"/>
    </location>
</feature>
<dbReference type="InterPro" id="IPR029602">
    <property type="entry name" value="IFT74"/>
</dbReference>
<sequence>MSSTCGYREMQAVAAAEILMSGTPQTGHTPIPSYNRPSSSGPTSASRARLMSSRSERPVRAKTPGGVSVGLDTSVAVENRPVTHHGMMSMRTPSPGPGRKILDRSYYLGKLRTKKQELKAEIDFMEAEIDRLQKRGPTSVHLEHHQESLLEEVKLLRGQLGDYNMVIERVAAGVEPEQLMESLKTMKEKNEKERRKFDQLFCERSKKEKEIEEFQKHLSRLEAELERRLDKEADKRDKYSELKWENQQLTEEVEELQKKLENLDRCMEPLEQDLMKASPAKQKAVFLEEQYLTAEKEVYRLKSDVSPVVHLSPAQAREAILSQMRQDNAQIARAEEKSALLEAEIKILEDKLLAAENALSELKGGRADKFLEMQEKEKKMQSFIDEFETIRSKRTEAVHLVKEKIDLLLEHVDGSASSDRTNMDASQDVEALSQDLEERSKELKQLEDMESKTTKEIVSCKQKMACLQSEIEKLTPLDELRATSDSKCARLEDEKRLEEGKNLSLQVQLKEQMMTLELLEKEVNESPVHKNLEALGRRLSTIQQSIRETQEDIETRERELNYKPVLENIRFMVARLNAEIKSRVLH</sequence>
<keyword evidence="1" id="KW-0175">Coiled coil</keyword>
<organism evidence="3 4">
    <name type="scientific">Riccia fluitans</name>
    <dbReference type="NCBI Taxonomy" id="41844"/>
    <lineage>
        <taxon>Eukaryota</taxon>
        <taxon>Viridiplantae</taxon>
        <taxon>Streptophyta</taxon>
        <taxon>Embryophyta</taxon>
        <taxon>Marchantiophyta</taxon>
        <taxon>Marchantiopsida</taxon>
        <taxon>Marchantiidae</taxon>
        <taxon>Marchantiales</taxon>
        <taxon>Ricciaceae</taxon>
        <taxon>Riccia</taxon>
    </lineage>
</organism>
<evidence type="ECO:0008006" key="5">
    <source>
        <dbReference type="Google" id="ProtNLM"/>
    </source>
</evidence>
<keyword evidence="4" id="KW-1185">Reference proteome</keyword>
<accession>A0ABD1Y876</accession>
<dbReference type="Proteomes" id="UP001605036">
    <property type="component" value="Unassembled WGS sequence"/>
</dbReference>
<proteinExistence type="predicted"/>
<name>A0ABD1Y876_9MARC</name>
<dbReference type="PANTHER" id="PTHR31432">
    <property type="entry name" value="INTRAFLAGELLAR TRANSPORT PROTEIN 74 HOMOLOG"/>
    <property type="match status" value="1"/>
</dbReference>
<reference evidence="3 4" key="1">
    <citation type="submission" date="2024-09" db="EMBL/GenBank/DDBJ databases">
        <title>Chromosome-scale assembly of Riccia fluitans.</title>
        <authorList>
            <person name="Paukszto L."/>
            <person name="Sawicki J."/>
            <person name="Karawczyk K."/>
            <person name="Piernik-Szablinska J."/>
            <person name="Szczecinska M."/>
            <person name="Mazdziarz M."/>
        </authorList>
    </citation>
    <scope>NUCLEOTIDE SEQUENCE [LARGE SCALE GENOMIC DNA]</scope>
    <source>
        <strain evidence="3">Rf_01</strain>
        <tissue evidence="3">Aerial parts of the thallus</tissue>
    </source>
</reference>
<feature type="compositionally biased region" description="Low complexity" evidence="2">
    <location>
        <begin position="44"/>
        <end position="53"/>
    </location>
</feature>
<comment type="caution">
    <text evidence="3">The sequence shown here is derived from an EMBL/GenBank/DDBJ whole genome shotgun (WGS) entry which is preliminary data.</text>
</comment>
<feature type="coiled-coil region" evidence="1">
    <location>
        <begin position="317"/>
        <end position="393"/>
    </location>
</feature>
<evidence type="ECO:0000256" key="1">
    <source>
        <dbReference type="SAM" id="Coils"/>
    </source>
</evidence>
<feature type="coiled-coil region" evidence="1">
    <location>
        <begin position="108"/>
        <end position="135"/>
    </location>
</feature>
<evidence type="ECO:0000256" key="2">
    <source>
        <dbReference type="SAM" id="MobiDB-lite"/>
    </source>
</evidence>
<evidence type="ECO:0000313" key="3">
    <source>
        <dbReference type="EMBL" id="KAL2622629.1"/>
    </source>
</evidence>
<dbReference type="AlphaFoldDB" id="A0ABD1Y876"/>
<dbReference type="PANTHER" id="PTHR31432:SF0">
    <property type="entry name" value="INTRAFLAGELLAR TRANSPORT PROTEIN 74 HOMOLOG"/>
    <property type="match status" value="1"/>
</dbReference>
<dbReference type="EMBL" id="JBHFFA010000006">
    <property type="protein sequence ID" value="KAL2622629.1"/>
    <property type="molecule type" value="Genomic_DNA"/>
</dbReference>
<gene>
    <name evidence="3" type="ORF">R1flu_002834</name>
</gene>
<feature type="coiled-coil region" evidence="1">
    <location>
        <begin position="183"/>
        <end position="273"/>
    </location>
</feature>
<feature type="region of interest" description="Disordered" evidence="2">
    <location>
        <begin position="23"/>
        <end position="70"/>
    </location>
</feature>